<dbReference type="VEuPathDB" id="FungiDB:JI435_427180"/>
<sequence length="348" mass="40145">MRKEIKDSLPYIPVEILDRMSKKHSVLCTKFFSISSSIQPDFTIVQLLTFGFWRVGPVATVDELENAIIELFPWYNRVRKNEKPTHIKRIRDGFSTSCHEPLFTHTHVVDQYGMVPGYEKEIFPHFGLKNTESLSMQHQPGQPIDFNDLPREIHQMVFEKLYECGPLNGGYSWRQHHGSQEPLLSYRGPPGSITETTDVHLPDLVFDFRRFNMADIQALKVVFQDQWEINVLCRFKGIRVSTSVRWTDTTTGRCVSSIQRDENGKDILDDQFDWLKRCMGKTKNRMLPCPAITPKPRAVSTIKGWTNGKIALAAIRYGGISVGLTNKKQRAEWLARQMEDDYRNPGEP</sequence>
<dbReference type="EMBL" id="CH445325">
    <property type="protein sequence ID" value="EAT92608.2"/>
    <property type="molecule type" value="Genomic_DNA"/>
</dbReference>
<name>Q0V4F1_PHANO</name>
<dbReference type="InParanoid" id="Q0V4F1"/>
<accession>Q0V4F1</accession>
<dbReference type="Proteomes" id="UP000001055">
    <property type="component" value="Unassembled WGS sequence"/>
</dbReference>
<proteinExistence type="predicted"/>
<gene>
    <name evidence="1" type="ORF">SNOG_01113</name>
</gene>
<dbReference type="AlphaFoldDB" id="Q0V4F1"/>
<dbReference type="RefSeq" id="XP_001791769.1">
    <property type="nucleotide sequence ID" value="XM_001791717.1"/>
</dbReference>
<dbReference type="KEGG" id="pno:SNOG_01113"/>
<reference evidence="2" key="1">
    <citation type="journal article" date="2007" name="Plant Cell">
        <title>Dothideomycete-plant interactions illuminated by genome sequencing and EST analysis of the wheat pathogen Stagonospora nodorum.</title>
        <authorList>
            <person name="Hane J.K."/>
            <person name="Lowe R.G."/>
            <person name="Solomon P.S."/>
            <person name="Tan K.C."/>
            <person name="Schoch C.L."/>
            <person name="Spatafora J.W."/>
            <person name="Crous P.W."/>
            <person name="Kodira C."/>
            <person name="Birren B.W."/>
            <person name="Galagan J.E."/>
            <person name="Torriani S.F."/>
            <person name="McDonald B.A."/>
            <person name="Oliver R.P."/>
        </authorList>
    </citation>
    <scope>NUCLEOTIDE SEQUENCE [LARGE SCALE GENOMIC DNA]</scope>
    <source>
        <strain evidence="2">SN15 / ATCC MYA-4574 / FGSC 10173</strain>
    </source>
</reference>
<dbReference type="GeneID" id="5968021"/>
<organism evidence="1 2">
    <name type="scientific">Phaeosphaeria nodorum (strain SN15 / ATCC MYA-4574 / FGSC 10173)</name>
    <name type="common">Glume blotch fungus</name>
    <name type="synonym">Parastagonospora nodorum</name>
    <dbReference type="NCBI Taxonomy" id="321614"/>
    <lineage>
        <taxon>Eukaryota</taxon>
        <taxon>Fungi</taxon>
        <taxon>Dikarya</taxon>
        <taxon>Ascomycota</taxon>
        <taxon>Pezizomycotina</taxon>
        <taxon>Dothideomycetes</taxon>
        <taxon>Pleosporomycetidae</taxon>
        <taxon>Pleosporales</taxon>
        <taxon>Pleosporineae</taxon>
        <taxon>Phaeosphaeriaceae</taxon>
        <taxon>Parastagonospora</taxon>
    </lineage>
</organism>
<protein>
    <submittedName>
        <fullName evidence="1">Uncharacterized protein</fullName>
    </submittedName>
</protein>
<evidence type="ECO:0000313" key="1">
    <source>
        <dbReference type="EMBL" id="EAT92608.2"/>
    </source>
</evidence>
<evidence type="ECO:0000313" key="2">
    <source>
        <dbReference type="Proteomes" id="UP000001055"/>
    </source>
</evidence>